<proteinExistence type="predicted"/>
<evidence type="ECO:0000313" key="2">
    <source>
        <dbReference type="Proteomes" id="UP001465976"/>
    </source>
</evidence>
<gene>
    <name evidence="1" type="ORF">V5O48_009768</name>
</gene>
<comment type="caution">
    <text evidence="1">The sequence shown here is derived from an EMBL/GenBank/DDBJ whole genome shotgun (WGS) entry which is preliminary data.</text>
</comment>
<evidence type="ECO:0000313" key="1">
    <source>
        <dbReference type="EMBL" id="KAL0572196.1"/>
    </source>
</evidence>
<accession>A0ABR3FA70</accession>
<dbReference type="EMBL" id="JBAHYK010000657">
    <property type="protein sequence ID" value="KAL0572196.1"/>
    <property type="molecule type" value="Genomic_DNA"/>
</dbReference>
<name>A0ABR3FA70_9AGAR</name>
<keyword evidence="2" id="KW-1185">Reference proteome</keyword>
<protein>
    <submittedName>
        <fullName evidence="1">Uncharacterized protein</fullName>
    </submittedName>
</protein>
<organism evidence="1 2">
    <name type="scientific">Marasmius crinis-equi</name>
    <dbReference type="NCBI Taxonomy" id="585013"/>
    <lineage>
        <taxon>Eukaryota</taxon>
        <taxon>Fungi</taxon>
        <taxon>Dikarya</taxon>
        <taxon>Basidiomycota</taxon>
        <taxon>Agaricomycotina</taxon>
        <taxon>Agaricomycetes</taxon>
        <taxon>Agaricomycetidae</taxon>
        <taxon>Agaricales</taxon>
        <taxon>Marasmiineae</taxon>
        <taxon>Marasmiaceae</taxon>
        <taxon>Marasmius</taxon>
    </lineage>
</organism>
<sequence length="85" mass="9811">MLLPTLEIPLPEGIPGVENITWRYRRQTEKASGSFRVGTDIQRLTKALLRNLPPQVQEGSLEQSQLEYLPILRIEYTYETLDINV</sequence>
<reference evidence="1 2" key="1">
    <citation type="submission" date="2024-02" db="EMBL/GenBank/DDBJ databases">
        <title>A draft genome for the cacao thread blight pathogen Marasmius crinis-equi.</title>
        <authorList>
            <person name="Cohen S.P."/>
            <person name="Baruah I.K."/>
            <person name="Amoako-Attah I."/>
            <person name="Bukari Y."/>
            <person name="Meinhardt L.W."/>
            <person name="Bailey B.A."/>
        </authorList>
    </citation>
    <scope>NUCLEOTIDE SEQUENCE [LARGE SCALE GENOMIC DNA]</scope>
    <source>
        <strain evidence="1 2">GH-76</strain>
    </source>
</reference>
<dbReference type="Proteomes" id="UP001465976">
    <property type="component" value="Unassembled WGS sequence"/>
</dbReference>